<evidence type="ECO:0000256" key="1">
    <source>
        <dbReference type="ARBA" id="ARBA00004651"/>
    </source>
</evidence>
<evidence type="ECO:0000256" key="7">
    <source>
        <dbReference type="SAM" id="Phobius"/>
    </source>
</evidence>
<evidence type="ECO:0000256" key="4">
    <source>
        <dbReference type="ARBA" id="ARBA00022692"/>
    </source>
</evidence>
<comment type="subcellular location">
    <subcellularLocation>
        <location evidence="1">Cell membrane</location>
        <topology evidence="1">Multi-pass membrane protein</topology>
    </subcellularLocation>
</comment>
<feature type="transmembrane region" description="Helical" evidence="7">
    <location>
        <begin position="159"/>
        <end position="188"/>
    </location>
</feature>
<evidence type="ECO:0000313" key="9">
    <source>
        <dbReference type="Proteomes" id="UP001205906"/>
    </source>
</evidence>
<feature type="transmembrane region" description="Helical" evidence="7">
    <location>
        <begin position="350"/>
        <end position="370"/>
    </location>
</feature>
<dbReference type="NCBIfam" id="TIGR00937">
    <property type="entry name" value="2A51"/>
    <property type="match status" value="1"/>
</dbReference>
<protein>
    <submittedName>
        <fullName evidence="8">Chromate efflux transporter</fullName>
    </submittedName>
</protein>
<dbReference type="InterPro" id="IPR003370">
    <property type="entry name" value="Chromate_transpt"/>
</dbReference>
<evidence type="ECO:0000256" key="5">
    <source>
        <dbReference type="ARBA" id="ARBA00022989"/>
    </source>
</evidence>
<dbReference type="PIRSF" id="PIRSF004810">
    <property type="entry name" value="ChrA"/>
    <property type="match status" value="1"/>
</dbReference>
<feature type="transmembrane region" description="Helical" evidence="7">
    <location>
        <begin position="270"/>
        <end position="290"/>
    </location>
</feature>
<name>A0ABT1CAS4_9HYPH</name>
<evidence type="ECO:0000313" key="8">
    <source>
        <dbReference type="EMBL" id="MCO6051778.1"/>
    </source>
</evidence>
<keyword evidence="6 7" id="KW-0472">Membrane</keyword>
<evidence type="ECO:0000256" key="6">
    <source>
        <dbReference type="ARBA" id="ARBA00023136"/>
    </source>
</evidence>
<keyword evidence="5 7" id="KW-1133">Transmembrane helix</keyword>
<feature type="transmembrane region" description="Helical" evidence="7">
    <location>
        <begin position="235"/>
        <end position="258"/>
    </location>
</feature>
<accession>A0ABT1CAS4</accession>
<sequence length="471" mass="49304">MTDAALSTTAAAAPSKPHEHGIPLGEAVRVWAKIACLSFGGPAGQIALMHRVLVDEKRWIGEERFLHALNYCMLLPGPEAQQLATYVGWLLHRTRGGLIAGGLFVLPGLVSIMALSWIYVAFGNTGIVAGLFFGLKAAVLAIVLEAVNRIGKRALRNRTMVAIAMAAFTAIFLFGIPFPAIIVGAGLLGYCGGRSGMAAFSGGGGHRPSKGTVLADADSALGEGVPDHARPDIGWSLRVSAVFLALWLLPVAVLVLFLGNGNVFADIAVFFSKMAVVTFGGAYAVLAYVAQQAVENYGWLAPGEMLNGLGLAETTPGPLIMVTQFVGFLAAFREPGALNPFVAGTLGGLLTTWVTFLPCFLWIFLGAPFIERLRGNRALSGALAAITAAVVGVILNLAVWFGLHVLFRDVAETRIGPLSLDVPRLASLDPVALLLFAAAALALFQWRVGVVPTLVGAAGAGALWHLLAHSA</sequence>
<reference evidence="8 9" key="1">
    <citation type="submission" date="2022-06" db="EMBL/GenBank/DDBJ databases">
        <title>Mesorhizobium sp. strain RP14 Genome sequencing and assembly.</title>
        <authorList>
            <person name="Kim I."/>
        </authorList>
    </citation>
    <scope>NUCLEOTIDE SEQUENCE [LARGE SCALE GENOMIC DNA]</scope>
    <source>
        <strain evidence="9">RP14(2022)</strain>
    </source>
</reference>
<dbReference type="InterPro" id="IPR014047">
    <property type="entry name" value="Chr_Tranpt_l_chain"/>
</dbReference>
<comment type="caution">
    <text evidence="8">The sequence shown here is derived from an EMBL/GenBank/DDBJ whole genome shotgun (WGS) entry which is preliminary data.</text>
</comment>
<dbReference type="PANTHER" id="PTHR33567">
    <property type="entry name" value="CHROMATE ION TRANSPORTER (EUROFUNG)"/>
    <property type="match status" value="1"/>
</dbReference>
<dbReference type="EMBL" id="JAMXQS010000009">
    <property type="protein sequence ID" value="MCO6051778.1"/>
    <property type="molecule type" value="Genomic_DNA"/>
</dbReference>
<keyword evidence="9" id="KW-1185">Reference proteome</keyword>
<organism evidence="8 9">
    <name type="scientific">Mesorhizobium liriopis</name>
    <dbReference type="NCBI Taxonomy" id="2953882"/>
    <lineage>
        <taxon>Bacteria</taxon>
        <taxon>Pseudomonadati</taxon>
        <taxon>Pseudomonadota</taxon>
        <taxon>Alphaproteobacteria</taxon>
        <taxon>Hyphomicrobiales</taxon>
        <taxon>Phyllobacteriaceae</taxon>
        <taxon>Mesorhizobium</taxon>
    </lineage>
</organism>
<feature type="transmembrane region" description="Helical" evidence="7">
    <location>
        <begin position="98"/>
        <end position="120"/>
    </location>
</feature>
<feature type="transmembrane region" description="Helical" evidence="7">
    <location>
        <begin position="427"/>
        <end position="444"/>
    </location>
</feature>
<feature type="transmembrane region" description="Helical" evidence="7">
    <location>
        <begin position="451"/>
        <end position="468"/>
    </location>
</feature>
<dbReference type="Proteomes" id="UP001205906">
    <property type="component" value="Unassembled WGS sequence"/>
</dbReference>
<gene>
    <name evidence="8" type="primary">chrA</name>
    <name evidence="8" type="ORF">NGM99_18490</name>
</gene>
<dbReference type="RefSeq" id="WP_252821691.1">
    <property type="nucleotide sequence ID" value="NZ_JAMXQS010000009.1"/>
</dbReference>
<feature type="transmembrane region" description="Helical" evidence="7">
    <location>
        <begin position="382"/>
        <end position="407"/>
    </location>
</feature>
<dbReference type="PANTHER" id="PTHR33567:SF3">
    <property type="entry name" value="CHROMATE ION TRANSPORTER (EUROFUNG)"/>
    <property type="match status" value="1"/>
</dbReference>
<feature type="transmembrane region" description="Helical" evidence="7">
    <location>
        <begin position="126"/>
        <end position="147"/>
    </location>
</feature>
<dbReference type="Pfam" id="PF02417">
    <property type="entry name" value="Chromate_transp"/>
    <property type="match status" value="2"/>
</dbReference>
<keyword evidence="3" id="KW-1003">Cell membrane</keyword>
<comment type="similarity">
    <text evidence="2">Belongs to the chromate ion transporter (CHR) (TC 2.A.51) family.</text>
</comment>
<keyword evidence="4 7" id="KW-0812">Transmembrane</keyword>
<evidence type="ECO:0000256" key="2">
    <source>
        <dbReference type="ARBA" id="ARBA00005262"/>
    </source>
</evidence>
<evidence type="ECO:0000256" key="3">
    <source>
        <dbReference type="ARBA" id="ARBA00022475"/>
    </source>
</evidence>
<proteinExistence type="inferred from homology"/>